<dbReference type="Proteomes" id="UP000244224">
    <property type="component" value="Unassembled WGS sequence"/>
</dbReference>
<dbReference type="EMBL" id="QBKP01000002">
    <property type="protein sequence ID" value="PTX52288.1"/>
    <property type="molecule type" value="Genomic_DNA"/>
</dbReference>
<organism evidence="1 2">
    <name type="scientific">Gemmobacter caeni</name>
    <dbReference type="NCBI Taxonomy" id="589035"/>
    <lineage>
        <taxon>Bacteria</taxon>
        <taxon>Pseudomonadati</taxon>
        <taxon>Pseudomonadota</taxon>
        <taxon>Alphaproteobacteria</taxon>
        <taxon>Rhodobacterales</taxon>
        <taxon>Paracoccaceae</taxon>
        <taxon>Gemmobacter</taxon>
    </lineage>
</organism>
<keyword evidence="2" id="KW-1185">Reference proteome</keyword>
<dbReference type="RefSeq" id="WP_108127611.1">
    <property type="nucleotide sequence ID" value="NZ_QBKP01000002.1"/>
</dbReference>
<evidence type="ECO:0000313" key="1">
    <source>
        <dbReference type="EMBL" id="PTX52288.1"/>
    </source>
</evidence>
<evidence type="ECO:0000313" key="2">
    <source>
        <dbReference type="Proteomes" id="UP000244224"/>
    </source>
</evidence>
<protein>
    <submittedName>
        <fullName evidence="1">Uncharacterized protein</fullName>
    </submittedName>
</protein>
<proteinExistence type="predicted"/>
<accession>A0A2T6B8D7</accession>
<dbReference type="AlphaFoldDB" id="A0A2T6B8D7"/>
<comment type="caution">
    <text evidence="1">The sequence shown here is derived from an EMBL/GenBank/DDBJ whole genome shotgun (WGS) entry which is preliminary data.</text>
</comment>
<name>A0A2T6B8D7_9RHOB</name>
<reference evidence="1 2" key="1">
    <citation type="submission" date="2018-04" db="EMBL/GenBank/DDBJ databases">
        <title>Genomic Encyclopedia of Archaeal and Bacterial Type Strains, Phase II (KMG-II): from individual species to whole genera.</title>
        <authorList>
            <person name="Goeker M."/>
        </authorList>
    </citation>
    <scope>NUCLEOTIDE SEQUENCE [LARGE SCALE GENOMIC DNA]</scope>
    <source>
        <strain evidence="1 2">DSM 21823</strain>
    </source>
</reference>
<sequence>MITAPLSTPRTGHLLFSEKLCLMVRVSKVSHDGFSFHVLNGAWDGVVRNGEVLIGDPSFGWAAPLNTDGGETGEAPDPRLGPSDFVQVLSVTRREYDAWYMAAAVGAEKLINRPVTAAPVLTEGPDDEADEEEERPDPVYEVTLRLTVLGQGESARELENWVAGLSLEDLARELDEGELIGASQVIGTSEVPPEDLRARLEEVGNDGSFFERVGAAGKPVPIATRISDLRDQQGWTDGSMEHLAAAFIREAGLERAFLAHLERQAAMENGYSDEPEIM</sequence>
<gene>
    <name evidence="1" type="ORF">C8N34_10266</name>
</gene>